<name>A0A1H1GWN7_NATTX</name>
<evidence type="ECO:0000313" key="3">
    <source>
        <dbReference type="EMBL" id="SDR17604.1"/>
    </source>
</evidence>
<reference evidence="4" key="1">
    <citation type="submission" date="2016-10" db="EMBL/GenBank/DDBJ databases">
        <authorList>
            <person name="Varghese N."/>
            <person name="Submissions S."/>
        </authorList>
    </citation>
    <scope>NUCLEOTIDE SEQUENCE [LARGE SCALE GENOMIC DNA]</scope>
    <source>
        <strain evidence="4">DSM 24767</strain>
    </source>
</reference>
<evidence type="ECO:0000256" key="1">
    <source>
        <dbReference type="SAM" id="MobiDB-lite"/>
    </source>
</evidence>
<dbReference type="RefSeq" id="WP_090382513.1">
    <property type="nucleotide sequence ID" value="NZ_FNLC01000002.1"/>
</dbReference>
<sequence>MELLNRSTYDHGVLTVLEAIAVPLSILATVAILLFGAAAHSMVQSVGVLAGASEIGLEAGRIAVAVATGLVVVSGGALAVVGYRRVLESRFEDVRPLSLAVVPVVAIVAPVGYVVATTEALALPLWAFVLVVVAAHALAFRTIAVGSLRGNRIRTNMLAGAITGLPAFAVVVALASDYPVVGAGPLSQLLLAVVPETGMPFDRAFLVAAPLLVTTAYGLAFLQAGRETSDSPALGERLASIVPSIRSDEEDTRASESETSQTEPSTDDSEKAVAKSKRAPSGAATVNRRPRRKGPVVPSSPSGSGSRSPRATDSDVSDSIDTEREDDSSEHTSDSAADGSESDQDNQEETADSDESEGQPAVVSTSHGQGETDDVESTEEFASDTRIFAGDFGGYDADADPAEVCPDCGEDIPSDGAYTFCPLCGCEL</sequence>
<evidence type="ECO:0000313" key="4">
    <source>
        <dbReference type="Proteomes" id="UP000198848"/>
    </source>
</evidence>
<feature type="transmembrane region" description="Helical" evidence="2">
    <location>
        <begin position="94"/>
        <end position="115"/>
    </location>
</feature>
<keyword evidence="2" id="KW-0812">Transmembrane</keyword>
<keyword evidence="2" id="KW-1133">Transmembrane helix</keyword>
<gene>
    <name evidence="3" type="ORF">SAMN04489842_2655</name>
</gene>
<feature type="transmembrane region" description="Helical" evidence="2">
    <location>
        <begin position="59"/>
        <end position="82"/>
    </location>
</feature>
<organism evidence="3 4">
    <name type="scientific">Natronobacterium texcoconense</name>
    <dbReference type="NCBI Taxonomy" id="1095778"/>
    <lineage>
        <taxon>Archaea</taxon>
        <taxon>Methanobacteriati</taxon>
        <taxon>Methanobacteriota</taxon>
        <taxon>Stenosarchaea group</taxon>
        <taxon>Halobacteria</taxon>
        <taxon>Halobacteriales</taxon>
        <taxon>Natrialbaceae</taxon>
        <taxon>Natronobacterium</taxon>
    </lineage>
</organism>
<dbReference type="OrthoDB" id="387153at2157"/>
<evidence type="ECO:0000256" key="2">
    <source>
        <dbReference type="SAM" id="Phobius"/>
    </source>
</evidence>
<feature type="compositionally biased region" description="Low complexity" evidence="1">
    <location>
        <begin position="295"/>
        <end position="309"/>
    </location>
</feature>
<feature type="transmembrane region" description="Helical" evidence="2">
    <location>
        <begin position="204"/>
        <end position="222"/>
    </location>
</feature>
<feature type="compositionally biased region" description="Acidic residues" evidence="1">
    <location>
        <begin position="340"/>
        <end position="357"/>
    </location>
</feature>
<feature type="transmembrane region" description="Helical" evidence="2">
    <location>
        <begin position="156"/>
        <end position="176"/>
    </location>
</feature>
<feature type="compositionally biased region" description="Acidic residues" evidence="1">
    <location>
        <begin position="315"/>
        <end position="328"/>
    </location>
</feature>
<feature type="region of interest" description="Disordered" evidence="1">
    <location>
        <begin position="232"/>
        <end position="394"/>
    </location>
</feature>
<keyword evidence="2" id="KW-0472">Membrane</keyword>
<dbReference type="EMBL" id="FNLC01000002">
    <property type="protein sequence ID" value="SDR17604.1"/>
    <property type="molecule type" value="Genomic_DNA"/>
</dbReference>
<feature type="compositionally biased region" description="Acidic residues" evidence="1">
    <location>
        <begin position="371"/>
        <end position="382"/>
    </location>
</feature>
<proteinExistence type="predicted"/>
<dbReference type="AlphaFoldDB" id="A0A1H1GWN7"/>
<feature type="transmembrane region" description="Helical" evidence="2">
    <location>
        <begin position="12"/>
        <end position="39"/>
    </location>
</feature>
<protein>
    <submittedName>
        <fullName evidence="3">Uncharacterized protein</fullName>
    </submittedName>
</protein>
<keyword evidence="4" id="KW-1185">Reference proteome</keyword>
<dbReference type="Proteomes" id="UP000198848">
    <property type="component" value="Unassembled WGS sequence"/>
</dbReference>
<accession>A0A1H1GWN7</accession>
<feature type="transmembrane region" description="Helical" evidence="2">
    <location>
        <begin position="121"/>
        <end position="144"/>
    </location>
</feature>